<dbReference type="EMBL" id="HE774682">
    <property type="protein sequence ID" value="CCG52181.1"/>
    <property type="molecule type" value="Genomic_DNA"/>
</dbReference>
<dbReference type="eggNOG" id="COG3209">
    <property type="taxonomic scope" value="Bacteria"/>
</dbReference>
<dbReference type="KEGG" id="fin:KQS_00925"/>
<dbReference type="RefSeq" id="WP_014387325.1">
    <property type="nucleotide sequence ID" value="NC_017025.1"/>
</dbReference>
<evidence type="ECO:0000313" key="2">
    <source>
        <dbReference type="Proteomes" id="UP000007599"/>
    </source>
</evidence>
<protein>
    <submittedName>
        <fullName evidence="1">Rhs family protein</fullName>
    </submittedName>
</protein>
<sequence>MRKIYLLIILIVNNFIGFCQNNGGSNSQDTKYYLPNITPPSPEAFAISEYGKNGVTESTGKLNLSIPIYNFNAGQLSIPISINYSGAGVKVNDISTWAGMNWNLVAGGNITRRVNDFADEEISKVRKYINEQHLITNASNTCADYSQEYYYMCFWPEDYDTEVDIFTFNFNGYNGSFFLDENFNPVYIENESELRIEIIGPQSTNLERLRATKTFMITTPDGVKYYFGGQETEQTMTFSGHRGNSILSNTSFYLYKIEHPIKGLIEFEYTTASSRLSFISKSYNMRTTNLTTNNYVSPYTQQFFKTQINNPKILSKIKSNNHNITVNFYSTIHGSHNFISTLNRIEIKNGINLLKEFDLTHGAKNSKTQQSNDFNTASRFFLEKIEINKNIELDINKKEVYLFEYNDPYSLPARLSNSQDLLGYYNGETNETLIPYHSSISAIEHPFFANRQPNFELASKGTLNKVTYPTKGYSIFEYEPTDAKEKVYKTYAGAVEGATVASVPGNNGLLDEPTLFTPIYETKEVVINISTGVTNTADPEYDLAVYQTHKAKRVELKITDVTANSAPVYIRRNFSMNPKTSAHNFTFIKNHVYALELKILSPDGSSTFNQLNAGFNFTVFNGYKKIEGFGVRLKRQTDFGKNQAPTNIKRYYYRTIKEPENYVLTLPVINYFPEISYAFNSQGLSTNEPTTNFDMFGYFVDIHSEASNKYCNPTNNEFYDVVSTSYGGDNFENGGTEKYFFYARNIAQQKVEVNNDGCWIGFMEPIDGELMNEVVCGLPSPANTSITAIRNLYKSNETTDMGMYNGKLIGERKFKNINGSLYKIEELFNEFDTFNIPIQQTVNFVGKELFGRYVALNHCTEDLSDPPRHAMSDCYLGYYLVNSFAFNLKETRKTEYIDPIPMSLYTPLIDSELNFSVMHNPEIAVLEANYKKIVTTQTFEYGALKGLPTVITNSISDTNTVNKTINTYVNSVSNLTGLPANQSTLYTSLLAQNRVDSPIQTQQFKNSELVSTQRTLHNNFTVNNVTKILPEKIQIAKGSQTLEDKAIFYNYDEHFNPVVMGYKDAPKTRYLFNTEGLVVAKIENYTGTATTFPLITGNIDNTSCTLQTQNPNSLVTVYQYNLITKKVIKITDPNCRDTYYEYDDLQRLKFLKDHEGNIVKEFDQQFKPQN</sequence>
<dbReference type="Proteomes" id="UP000007599">
    <property type="component" value="Chromosome I"/>
</dbReference>
<dbReference type="OrthoDB" id="9814627at2"/>
<organism evidence="1 2">
    <name type="scientific">Flavobacterium indicum (strain DSM 17447 / CIP 109464 / GPTSA100-9)</name>
    <dbReference type="NCBI Taxonomy" id="1094466"/>
    <lineage>
        <taxon>Bacteria</taxon>
        <taxon>Pseudomonadati</taxon>
        <taxon>Bacteroidota</taxon>
        <taxon>Flavobacteriia</taxon>
        <taxon>Flavobacteriales</taxon>
        <taxon>Flavobacteriaceae</taxon>
        <taxon>Flavobacterium</taxon>
    </lineage>
</organism>
<dbReference type="AlphaFoldDB" id="H8XNR4"/>
<reference evidence="1 2" key="1">
    <citation type="journal article" date="2012" name="J. Bacteriol.">
        <title>Complete Genome Sequence of Flavobacterium indicum GPSTA100-9T, Isolated from Warm Spring Water.</title>
        <authorList>
            <person name="Barbier P."/>
            <person name="Houel A."/>
            <person name="Loux V."/>
            <person name="Poulain J."/>
            <person name="Bernardet J.F."/>
            <person name="Touchon M."/>
            <person name="Duchaud E."/>
        </authorList>
    </citation>
    <scope>NUCLEOTIDE SEQUENCE [LARGE SCALE GENOMIC DNA]</scope>
    <source>
        <strain evidence="2">DSM 17447 / CIP 109464 / GPTSA100-9</strain>
    </source>
</reference>
<gene>
    <name evidence="1" type="ordered locus">KQS_00925</name>
</gene>
<dbReference type="STRING" id="1094466.KQS_00925"/>
<dbReference type="HOGENOM" id="CLU_006833_0_0_10"/>
<evidence type="ECO:0000313" key="1">
    <source>
        <dbReference type="EMBL" id="CCG52181.1"/>
    </source>
</evidence>
<proteinExistence type="predicted"/>
<reference evidence="2" key="2">
    <citation type="submission" date="2012-03" db="EMBL/GenBank/DDBJ databases">
        <title>Complete genome sequence of Flavobacterium indicum GPTSA100-9T, isolated from warm spring water.</title>
        <authorList>
            <person name="Barbier P."/>
            <person name="Houel A."/>
            <person name="Loux V."/>
            <person name="Poulain J."/>
            <person name="Bernardet J.-F."/>
            <person name="Touchon M."/>
            <person name="Duchaud E."/>
        </authorList>
    </citation>
    <scope>NUCLEOTIDE SEQUENCE [LARGE SCALE GENOMIC DNA]</scope>
    <source>
        <strain evidence="2">DSM 17447 / CIP 109464 / GPTSA100-9</strain>
    </source>
</reference>
<name>H8XNR4_FLAIG</name>
<accession>H8XNR4</accession>
<keyword evidence="2" id="KW-1185">Reference proteome</keyword>
<dbReference type="PATRIC" id="fig|1094466.5.peg.178"/>